<feature type="compositionally biased region" description="Low complexity" evidence="1">
    <location>
        <begin position="354"/>
        <end position="373"/>
    </location>
</feature>
<dbReference type="InterPro" id="IPR045782">
    <property type="entry name" value="TrbL_3"/>
</dbReference>
<organism evidence="3 4">
    <name type="scientific">Paenarthrobacter histidinolovorans</name>
    <dbReference type="NCBI Taxonomy" id="43664"/>
    <lineage>
        <taxon>Bacteria</taxon>
        <taxon>Bacillati</taxon>
        <taxon>Actinomycetota</taxon>
        <taxon>Actinomycetes</taxon>
        <taxon>Micrococcales</taxon>
        <taxon>Micrococcaceae</taxon>
        <taxon>Paenarthrobacter</taxon>
    </lineage>
</organism>
<keyword evidence="2" id="KW-0472">Membrane</keyword>
<keyword evidence="4" id="KW-1185">Reference proteome</keyword>
<keyword evidence="2" id="KW-1133">Transmembrane helix</keyword>
<feature type="transmembrane region" description="Helical" evidence="2">
    <location>
        <begin position="164"/>
        <end position="186"/>
    </location>
</feature>
<evidence type="ECO:0000313" key="3">
    <source>
        <dbReference type="EMBL" id="MFK4637117.1"/>
    </source>
</evidence>
<evidence type="ECO:0000256" key="1">
    <source>
        <dbReference type="SAM" id="MobiDB-lite"/>
    </source>
</evidence>
<feature type="transmembrane region" description="Helical" evidence="2">
    <location>
        <begin position="217"/>
        <end position="238"/>
    </location>
</feature>
<reference evidence="3 4" key="1">
    <citation type="submission" date="2024-10" db="EMBL/GenBank/DDBJ databases">
        <title>Novel secondary metabolite-producing bacteria for plant disease control.</title>
        <authorList>
            <person name="Chevrette M."/>
        </authorList>
    </citation>
    <scope>NUCLEOTIDE SEQUENCE [LARGE SCALE GENOMIC DNA]</scope>
    <source>
        <strain evidence="3 4">J30 TE3557</strain>
    </source>
</reference>
<feature type="transmembrane region" description="Helical" evidence="2">
    <location>
        <begin position="74"/>
        <end position="95"/>
    </location>
</feature>
<keyword evidence="2" id="KW-0812">Transmembrane</keyword>
<feature type="transmembrane region" description="Helical" evidence="2">
    <location>
        <begin position="258"/>
        <end position="278"/>
    </location>
</feature>
<dbReference type="EMBL" id="JBIYEW010000001">
    <property type="protein sequence ID" value="MFK4637117.1"/>
    <property type="molecule type" value="Genomic_DNA"/>
</dbReference>
<feature type="compositionally biased region" description="Polar residues" evidence="1">
    <location>
        <begin position="343"/>
        <end position="353"/>
    </location>
</feature>
<dbReference type="RefSeq" id="WP_404593112.1">
    <property type="nucleotide sequence ID" value="NZ_JBIYEW010000001.1"/>
</dbReference>
<protein>
    <submittedName>
        <fullName evidence="3">Type IV secretion system protein TrbL</fullName>
    </submittedName>
</protein>
<dbReference type="Pfam" id="PF19590">
    <property type="entry name" value="TrbL_3"/>
    <property type="match status" value="1"/>
</dbReference>
<evidence type="ECO:0000256" key="2">
    <source>
        <dbReference type="SAM" id="Phobius"/>
    </source>
</evidence>
<feature type="transmembrane region" description="Helical" evidence="2">
    <location>
        <begin position="107"/>
        <end position="127"/>
    </location>
</feature>
<name>A0ABW8MZD3_9MICC</name>
<feature type="compositionally biased region" description="Low complexity" evidence="1">
    <location>
        <begin position="320"/>
        <end position="335"/>
    </location>
</feature>
<accession>A0ABW8MZD3</accession>
<sequence>MPTDPLCVAGNVAGAAHNVKSGLLDQWKDGVLEGQGKMIAWLGTFWVDVDTPPVIVPGTVDTATVEVSWLQGQLWWYTLVLAIFGVLIGAGRLVWEQRNEPLKQMMTGLIRFVLVTGSGVAVIQLLITGFDELAKALLHNSTNGTGFATNISVMLGLNGSLGSLLIIIFGVISLLAALVQLVMMIFRSGILQLLCGALPTSAAFTNTETGRAWFQRFVAWIIAFLLYKPAAALCYALAFKLTGANVFADDGNGGVKIITGLSLMLLSLVALPALMRLVTPMVAAAANGGGGAAALGAMAGSVASGAVNRGMSGGGGRSGGQSNSTTESNSTSTNTSKKEENATGATSTPSQSKGPATSGAGTTAGTGAATATGAGTGAGAAGAGAAGAGAGAAAGAAGGPVGMAAAAGAQVLKKGAEAVQKAADSATGEGPSGSKG</sequence>
<proteinExistence type="predicted"/>
<gene>
    <name evidence="3" type="ORF">ABIA52_000006</name>
</gene>
<feature type="region of interest" description="Disordered" evidence="1">
    <location>
        <begin position="310"/>
        <end position="436"/>
    </location>
</feature>
<evidence type="ECO:0000313" key="4">
    <source>
        <dbReference type="Proteomes" id="UP001620520"/>
    </source>
</evidence>
<comment type="caution">
    <text evidence="3">The sequence shown here is derived from an EMBL/GenBank/DDBJ whole genome shotgun (WGS) entry which is preliminary data.</text>
</comment>
<dbReference type="Proteomes" id="UP001620520">
    <property type="component" value="Unassembled WGS sequence"/>
</dbReference>
<feature type="compositionally biased region" description="Gly residues" evidence="1">
    <location>
        <begin position="374"/>
        <end position="401"/>
    </location>
</feature>